<keyword evidence="4" id="KW-0808">Transferase</keyword>
<dbReference type="GO" id="GO:0008168">
    <property type="term" value="F:methyltransferase activity"/>
    <property type="evidence" value="ECO:0007669"/>
    <property type="project" value="UniProtKB-KW"/>
</dbReference>
<sequence length="125" mass="13294">MRAPSHSDGVLGASAVRRGCFDGPVDPEEYVERVLSCVELVPPGRVTTYGAIAAVVGGGPRQVGSVMANHGGPVPWWRVVRADGTLPPSHGDEARARYADEGTPCNGTGRVQMREAFWDPARPEE</sequence>
<organism evidence="4 5">
    <name type="scientific">Nocardioides immobilis</name>
    <dbReference type="NCBI Taxonomy" id="2049295"/>
    <lineage>
        <taxon>Bacteria</taxon>
        <taxon>Bacillati</taxon>
        <taxon>Actinomycetota</taxon>
        <taxon>Actinomycetes</taxon>
        <taxon>Propionibacteriales</taxon>
        <taxon>Nocardioidaceae</taxon>
        <taxon>Nocardioides</taxon>
    </lineage>
</organism>
<dbReference type="GO" id="GO:0006281">
    <property type="term" value="P:DNA repair"/>
    <property type="evidence" value="ECO:0007669"/>
    <property type="project" value="InterPro"/>
</dbReference>
<dbReference type="PANTHER" id="PTHR42942">
    <property type="entry name" value="6-O-METHYLGUANINE DNA METHYLTRANSFERASE"/>
    <property type="match status" value="1"/>
</dbReference>
<accession>A0A417Y890</accession>
<keyword evidence="4" id="KW-0489">Methyltransferase</keyword>
<dbReference type="GO" id="GO:0032259">
    <property type="term" value="P:methylation"/>
    <property type="evidence" value="ECO:0007669"/>
    <property type="project" value="UniProtKB-KW"/>
</dbReference>
<feature type="region of interest" description="Disordered" evidence="2">
    <location>
        <begin position="87"/>
        <end position="109"/>
    </location>
</feature>
<dbReference type="Gene3D" id="1.10.10.10">
    <property type="entry name" value="Winged helix-like DNA-binding domain superfamily/Winged helix DNA-binding domain"/>
    <property type="match status" value="1"/>
</dbReference>
<evidence type="ECO:0000256" key="2">
    <source>
        <dbReference type="SAM" id="MobiDB-lite"/>
    </source>
</evidence>
<feature type="domain" description="Methylated-DNA-[protein]-cysteine S-methyltransferase DNA binding" evidence="3">
    <location>
        <begin position="31"/>
        <end position="96"/>
    </location>
</feature>
<dbReference type="OrthoDB" id="9132167at2"/>
<evidence type="ECO:0000259" key="3">
    <source>
        <dbReference type="Pfam" id="PF01035"/>
    </source>
</evidence>
<comment type="caution">
    <text evidence="4">The sequence shown here is derived from an EMBL/GenBank/DDBJ whole genome shotgun (WGS) entry which is preliminary data.</text>
</comment>
<reference evidence="4 5" key="1">
    <citation type="submission" date="2018-09" db="EMBL/GenBank/DDBJ databases">
        <title>Genome sequencing of Nocardioides immobilis CCTCC AB 2017083 for comparison to Nocardioides silvaticus.</title>
        <authorList>
            <person name="Li C."/>
            <person name="Wang G."/>
        </authorList>
    </citation>
    <scope>NUCLEOTIDE SEQUENCE [LARGE SCALE GENOMIC DNA]</scope>
    <source>
        <strain evidence="4 5">CCTCC AB 2017083</strain>
    </source>
</reference>
<protein>
    <submittedName>
        <fullName evidence="4">Cysteine methyltransferase</fullName>
    </submittedName>
</protein>
<dbReference type="PANTHER" id="PTHR42942:SF1">
    <property type="entry name" value="ALKYLTRANSFERASE-LIKE PROTEIN 1"/>
    <property type="match status" value="1"/>
</dbReference>
<dbReference type="InterPro" id="IPR036388">
    <property type="entry name" value="WH-like_DNA-bd_sf"/>
</dbReference>
<evidence type="ECO:0000313" key="4">
    <source>
        <dbReference type="EMBL" id="RHW28970.1"/>
    </source>
</evidence>
<dbReference type="InterPro" id="IPR036217">
    <property type="entry name" value="MethylDNA_cys_MeTrfase_DNAb"/>
</dbReference>
<dbReference type="InterPro" id="IPR052520">
    <property type="entry name" value="ATL_DNA_repair"/>
</dbReference>
<dbReference type="Proteomes" id="UP000283644">
    <property type="component" value="Unassembled WGS sequence"/>
</dbReference>
<dbReference type="InterPro" id="IPR014048">
    <property type="entry name" value="MethylDNA_cys_MeTrfase_DNA-bd"/>
</dbReference>
<dbReference type="EMBL" id="QXGH01000009">
    <property type="protein sequence ID" value="RHW28970.1"/>
    <property type="molecule type" value="Genomic_DNA"/>
</dbReference>
<proteinExistence type="predicted"/>
<evidence type="ECO:0000313" key="5">
    <source>
        <dbReference type="Proteomes" id="UP000283644"/>
    </source>
</evidence>
<dbReference type="SUPFAM" id="SSF46767">
    <property type="entry name" value="Methylated DNA-protein cysteine methyltransferase, C-terminal domain"/>
    <property type="match status" value="1"/>
</dbReference>
<keyword evidence="1" id="KW-0227">DNA damage</keyword>
<evidence type="ECO:0000256" key="1">
    <source>
        <dbReference type="ARBA" id="ARBA00022763"/>
    </source>
</evidence>
<gene>
    <name evidence="4" type="ORF">D0Z08_01905</name>
</gene>
<dbReference type="CDD" id="cd06445">
    <property type="entry name" value="ATase"/>
    <property type="match status" value="1"/>
</dbReference>
<keyword evidence="5" id="KW-1185">Reference proteome</keyword>
<dbReference type="Pfam" id="PF01035">
    <property type="entry name" value="DNA_binding_1"/>
    <property type="match status" value="1"/>
</dbReference>
<dbReference type="AlphaFoldDB" id="A0A417Y890"/>
<feature type="compositionally biased region" description="Basic and acidic residues" evidence="2">
    <location>
        <begin position="90"/>
        <end position="100"/>
    </location>
</feature>
<name>A0A417Y890_9ACTN</name>